<proteinExistence type="predicted"/>
<dbReference type="RefSeq" id="XP_012184497.1">
    <property type="nucleotide sequence ID" value="XM_012329107.1"/>
</dbReference>
<dbReference type="STRING" id="599839.J4H4L8"/>
<keyword evidence="2" id="KW-0732">Signal</keyword>
<evidence type="ECO:0000256" key="3">
    <source>
        <dbReference type="ARBA" id="ARBA00022737"/>
    </source>
</evidence>
<dbReference type="PANTHER" id="PTHR48060">
    <property type="entry name" value="DNA DAMAGE-REPAIR/TOLERATION PROTEIN DRT100"/>
    <property type="match status" value="1"/>
</dbReference>
<dbReference type="Gene3D" id="3.80.10.10">
    <property type="entry name" value="Ribonuclease Inhibitor"/>
    <property type="match status" value="2"/>
</dbReference>
<reference evidence="6 7" key="1">
    <citation type="journal article" date="2012" name="Appl. Environ. Microbiol.">
        <title>Short-read sequencing for genomic analysis of the brown rot fungus Fibroporia radiculosa.</title>
        <authorList>
            <person name="Tang J.D."/>
            <person name="Perkins A.D."/>
            <person name="Sonstegard T.S."/>
            <person name="Schroeder S.G."/>
            <person name="Burgess S.C."/>
            <person name="Diehl S.V."/>
        </authorList>
    </citation>
    <scope>NUCLEOTIDE SEQUENCE [LARGE SCALE GENOMIC DNA]</scope>
    <source>
        <strain evidence="6 7">TFFH 294</strain>
    </source>
</reference>
<sequence length="478" mass="51360">MFSDFRFSWDRASNPQTTTVNSSKPPHFMTGTRSTWADSITVESEKDVESGTVRRPGLLDRLTGMLFKARTLKHDQDPDVVSVQPERLPAWPPLHIEKRAPQCCEHCPGQRKKRKRDRILLILLIIVLLYLIGNTAALNVRTFPLTTTSPSSSSGSSTATTLSADEQLCLSEFNINAPANTTLYPCSTCFSVLQGVSESYLDAHTQDAQEIANAIQFCSLRSMFVEADSTGQNQLTTGGWMQSVQFCGWTGVQCNTSGKVTSLQLTFPAVPTVIPEEIGGLTGLQTLQIVGNTEVPAGALPTSFTNLTALSTLEFQSTAITQLPNSLFTSLKNITTLTLSENAQMGSTLPSSLTDLPLQNLVVTNQALQNPLSVFVNSTSFRSAMKLLDLSTTTLSGTIPATISSLSSLVELHLDNNNLTSPLPTAFPAKLELLTLANNTQLSGSVSGSFCSLSDLQDCDMQGTALKAAGSCGVCQFS</sequence>
<evidence type="ECO:0008006" key="8">
    <source>
        <dbReference type="Google" id="ProtNLM"/>
    </source>
</evidence>
<evidence type="ECO:0000313" key="6">
    <source>
        <dbReference type="EMBL" id="CCM05214.1"/>
    </source>
</evidence>
<dbReference type="PANTHER" id="PTHR48060:SF18">
    <property type="entry name" value="PROTEIN KINASE, PLANT-TYPE, PUTATIVE-RELATED"/>
    <property type="match status" value="1"/>
</dbReference>
<dbReference type="InterPro" id="IPR053211">
    <property type="entry name" value="DNA_repair-toleration"/>
</dbReference>
<dbReference type="Pfam" id="PF00560">
    <property type="entry name" value="LRR_1"/>
    <property type="match status" value="1"/>
</dbReference>
<dbReference type="InterPro" id="IPR032675">
    <property type="entry name" value="LRR_dom_sf"/>
</dbReference>
<evidence type="ECO:0000256" key="2">
    <source>
        <dbReference type="ARBA" id="ARBA00022729"/>
    </source>
</evidence>
<name>J4H4L8_9APHY</name>
<evidence type="ECO:0000256" key="5">
    <source>
        <dbReference type="SAM" id="Phobius"/>
    </source>
</evidence>
<protein>
    <recommendedName>
        <fullName evidence="8">Leucine-rich repeat-containing N-terminal plant-type domain-containing protein</fullName>
    </recommendedName>
</protein>
<dbReference type="GeneID" id="24100125"/>
<keyword evidence="7" id="KW-1185">Reference proteome</keyword>
<keyword evidence="5" id="KW-0472">Membrane</keyword>
<dbReference type="AlphaFoldDB" id="J4H4L8"/>
<dbReference type="HOGENOM" id="CLU_018786_1_0_1"/>
<dbReference type="InterPro" id="IPR003591">
    <property type="entry name" value="Leu-rich_rpt_typical-subtyp"/>
</dbReference>
<gene>
    <name evidence="6" type="ORF">FIBRA_07424</name>
</gene>
<accession>J4H4L8</accession>
<evidence type="ECO:0000313" key="7">
    <source>
        <dbReference type="Proteomes" id="UP000006352"/>
    </source>
</evidence>
<keyword evidence="3" id="KW-0677">Repeat</keyword>
<dbReference type="InterPro" id="IPR001611">
    <property type="entry name" value="Leu-rich_rpt"/>
</dbReference>
<dbReference type="Proteomes" id="UP000006352">
    <property type="component" value="Unassembled WGS sequence"/>
</dbReference>
<organism evidence="6 7">
    <name type="scientific">Fibroporia radiculosa</name>
    <dbReference type="NCBI Taxonomy" id="599839"/>
    <lineage>
        <taxon>Eukaryota</taxon>
        <taxon>Fungi</taxon>
        <taxon>Dikarya</taxon>
        <taxon>Basidiomycota</taxon>
        <taxon>Agaricomycotina</taxon>
        <taxon>Agaricomycetes</taxon>
        <taxon>Polyporales</taxon>
        <taxon>Fibroporiaceae</taxon>
        <taxon>Fibroporia</taxon>
    </lineage>
</organism>
<dbReference type="SUPFAM" id="SSF52058">
    <property type="entry name" value="L domain-like"/>
    <property type="match status" value="1"/>
</dbReference>
<dbReference type="OrthoDB" id="676979at2759"/>
<evidence type="ECO:0000256" key="1">
    <source>
        <dbReference type="ARBA" id="ARBA00022614"/>
    </source>
</evidence>
<dbReference type="SMART" id="SM00369">
    <property type="entry name" value="LRR_TYP"/>
    <property type="match status" value="2"/>
</dbReference>
<dbReference type="InParanoid" id="J4H4L8"/>
<feature type="transmembrane region" description="Helical" evidence="5">
    <location>
        <begin position="119"/>
        <end position="140"/>
    </location>
</feature>
<feature type="region of interest" description="Disordered" evidence="4">
    <location>
        <begin position="1"/>
        <end position="25"/>
    </location>
</feature>
<keyword evidence="1" id="KW-0433">Leucine-rich repeat</keyword>
<dbReference type="EMBL" id="HE797182">
    <property type="protein sequence ID" value="CCM05214.1"/>
    <property type="molecule type" value="Genomic_DNA"/>
</dbReference>
<feature type="compositionally biased region" description="Polar residues" evidence="4">
    <location>
        <begin position="11"/>
        <end position="24"/>
    </location>
</feature>
<keyword evidence="5" id="KW-0812">Transmembrane</keyword>
<evidence type="ECO:0000256" key="4">
    <source>
        <dbReference type="SAM" id="MobiDB-lite"/>
    </source>
</evidence>
<keyword evidence="5" id="KW-1133">Transmembrane helix</keyword>